<evidence type="ECO:0000256" key="2">
    <source>
        <dbReference type="ARBA" id="ARBA00022692"/>
    </source>
</evidence>
<dbReference type="PANTHER" id="PTHR47704">
    <property type="entry name" value="POTASSIUM TRANSPORTER KIMA"/>
    <property type="match status" value="1"/>
</dbReference>
<proteinExistence type="predicted"/>
<dbReference type="Gene3D" id="1.20.1740.10">
    <property type="entry name" value="Amino acid/polyamine transporter I"/>
    <property type="match status" value="1"/>
</dbReference>
<feature type="transmembrane region" description="Helical" evidence="5">
    <location>
        <begin position="437"/>
        <end position="456"/>
    </location>
</feature>
<protein>
    <submittedName>
        <fullName evidence="6">Amino acid permease</fullName>
    </submittedName>
</protein>
<organism evidence="6 7">
    <name type="scientific">Stenomitos frigidus ULC18</name>
    <dbReference type="NCBI Taxonomy" id="2107698"/>
    <lineage>
        <taxon>Bacteria</taxon>
        <taxon>Bacillati</taxon>
        <taxon>Cyanobacteriota</taxon>
        <taxon>Cyanophyceae</taxon>
        <taxon>Leptolyngbyales</taxon>
        <taxon>Leptolyngbyaceae</taxon>
        <taxon>Stenomitos</taxon>
    </lineage>
</organism>
<dbReference type="PANTHER" id="PTHR47704:SF1">
    <property type="entry name" value="POTASSIUM TRANSPORTER KIMA"/>
    <property type="match status" value="1"/>
</dbReference>
<dbReference type="GO" id="GO:0022857">
    <property type="term" value="F:transmembrane transporter activity"/>
    <property type="evidence" value="ECO:0007669"/>
    <property type="project" value="InterPro"/>
</dbReference>
<feature type="transmembrane region" description="Helical" evidence="5">
    <location>
        <begin position="258"/>
        <end position="282"/>
    </location>
</feature>
<evidence type="ECO:0000256" key="1">
    <source>
        <dbReference type="ARBA" id="ARBA00004141"/>
    </source>
</evidence>
<dbReference type="GO" id="GO:0016020">
    <property type="term" value="C:membrane"/>
    <property type="evidence" value="ECO:0007669"/>
    <property type="project" value="UniProtKB-SubCell"/>
</dbReference>
<feature type="transmembrane region" description="Helical" evidence="5">
    <location>
        <begin position="409"/>
        <end position="431"/>
    </location>
</feature>
<feature type="transmembrane region" description="Helical" evidence="5">
    <location>
        <begin position="175"/>
        <end position="197"/>
    </location>
</feature>
<dbReference type="InterPro" id="IPR002293">
    <property type="entry name" value="AA/rel_permease1"/>
</dbReference>
<keyword evidence="7" id="KW-1185">Reference proteome</keyword>
<reference evidence="7" key="1">
    <citation type="submission" date="2018-02" db="EMBL/GenBank/DDBJ databases">
        <authorList>
            <person name="Moore K."/>
            <person name="Momper L."/>
        </authorList>
    </citation>
    <scope>NUCLEOTIDE SEQUENCE [LARGE SCALE GENOMIC DNA]</scope>
    <source>
        <strain evidence="7">ULC18</strain>
    </source>
</reference>
<dbReference type="Proteomes" id="UP000239576">
    <property type="component" value="Unassembled WGS sequence"/>
</dbReference>
<feature type="transmembrane region" description="Helical" evidence="5">
    <location>
        <begin position="65"/>
        <end position="84"/>
    </location>
</feature>
<feature type="transmembrane region" description="Helical" evidence="5">
    <location>
        <begin position="145"/>
        <end position="163"/>
    </location>
</feature>
<comment type="caution">
    <text evidence="6">The sequence shown here is derived from an EMBL/GenBank/DDBJ whole genome shotgun (WGS) entry which is preliminary data.</text>
</comment>
<reference evidence="6 7" key="2">
    <citation type="submission" date="2018-03" db="EMBL/GenBank/DDBJ databases">
        <title>The ancient ancestry and fast evolution of plastids.</title>
        <authorList>
            <person name="Moore K.R."/>
            <person name="Magnabosco C."/>
            <person name="Momper L."/>
            <person name="Gold D.A."/>
            <person name="Bosak T."/>
            <person name="Fournier G.P."/>
        </authorList>
    </citation>
    <scope>NUCLEOTIDE SEQUENCE [LARGE SCALE GENOMIC DNA]</scope>
    <source>
        <strain evidence="6 7">ULC18</strain>
    </source>
</reference>
<gene>
    <name evidence="6" type="ORF">C7B82_12315</name>
</gene>
<feature type="transmembrane region" description="Helical" evidence="5">
    <location>
        <begin position="351"/>
        <end position="371"/>
    </location>
</feature>
<feature type="transmembrane region" description="Helical" evidence="5">
    <location>
        <begin position="377"/>
        <end position="397"/>
    </location>
</feature>
<feature type="transmembrane region" description="Helical" evidence="5">
    <location>
        <begin position="302"/>
        <end position="320"/>
    </location>
</feature>
<name>A0A2T1E8H3_9CYAN</name>
<keyword evidence="3 5" id="KW-1133">Transmembrane helix</keyword>
<evidence type="ECO:0000256" key="5">
    <source>
        <dbReference type="SAM" id="Phobius"/>
    </source>
</evidence>
<dbReference type="RefSeq" id="WP_106256595.1">
    <property type="nucleotide sequence ID" value="NZ_CAWNSW010000131.1"/>
</dbReference>
<dbReference type="EMBL" id="PVWK01000068">
    <property type="protein sequence ID" value="PSB29037.1"/>
    <property type="molecule type" value="Genomic_DNA"/>
</dbReference>
<evidence type="ECO:0000313" key="6">
    <source>
        <dbReference type="EMBL" id="PSB29037.1"/>
    </source>
</evidence>
<evidence type="ECO:0000256" key="4">
    <source>
        <dbReference type="ARBA" id="ARBA00023136"/>
    </source>
</evidence>
<feature type="transmembrane region" description="Helical" evidence="5">
    <location>
        <begin position="217"/>
        <end position="246"/>
    </location>
</feature>
<dbReference type="InterPro" id="IPR053153">
    <property type="entry name" value="APC_K+_Transporter"/>
</dbReference>
<dbReference type="AlphaFoldDB" id="A0A2T1E8H3"/>
<evidence type="ECO:0000313" key="7">
    <source>
        <dbReference type="Proteomes" id="UP000239576"/>
    </source>
</evidence>
<feature type="transmembrane region" description="Helical" evidence="5">
    <location>
        <begin position="105"/>
        <end position="133"/>
    </location>
</feature>
<dbReference type="OrthoDB" id="9759676at2"/>
<evidence type="ECO:0000256" key="3">
    <source>
        <dbReference type="ARBA" id="ARBA00022989"/>
    </source>
</evidence>
<keyword evidence="4 5" id="KW-0472">Membrane</keyword>
<sequence length="617" mass="67504">MSFSQIKQLVIGRSLPTSAHAEERLTKAAALAVLSSDALSSVAYATQEALLVLMVAGTKPDVLGWSQPIAIAIIALLGIVILSYRQTVRAYPKGGGSYIVARSNLGLYPGLIAGGSLMIDYILTVAVSVSAGIENLTSAVPTLRPYTVELCLVFILLLMVANLRGVKESGKLFMIPTYAFIVSILIMIGIGLFNQLTGHVIPAPPPAEPFHKVTESLSIFLVLRAFAAGCTALTGVEAISDGVLVFKAPEWVNARKTLMYLGIILGVMFLGITYLAHLYQVIPSEKETVLSILGRQILGTGPFYYFVLLFATPAILLLAANTSYADFPRLCYFLARDGFLPRQLALLGDRLVYSNGILLLSSCAALLIIVFRGNTTAIIPLYAVGVFTSFTLSQAGMVRHWQAIRCAGWRLSALMNGVGAIATAVVLVVVIWTKFALGAWIVVVAIPLLVYLFLSIRRHYKFVADRLSIQELAPRSYIQRPKGEAVTHPAIVVVGQLHRGTVEALDYARSIADEVVAIHVDIGSTDREKLQKRWQELESDIALVILDSQYRSVVSPIVDFIEEYENQHPGVLSTVIIPAFVTKKWWENLLHNQTTLFLKTALRTKQSRIVTTVRYYL</sequence>
<dbReference type="Pfam" id="PF13520">
    <property type="entry name" value="AA_permease_2"/>
    <property type="match status" value="1"/>
</dbReference>
<keyword evidence="2 5" id="KW-0812">Transmembrane</keyword>
<accession>A0A2T1E8H3</accession>
<comment type="subcellular location">
    <subcellularLocation>
        <location evidence="1">Membrane</location>
        <topology evidence="1">Multi-pass membrane protein</topology>
    </subcellularLocation>
</comment>